<feature type="transmembrane region" description="Helical" evidence="10">
    <location>
        <begin position="297"/>
        <end position="315"/>
    </location>
</feature>
<feature type="transmembrane region" description="Helical" evidence="10">
    <location>
        <begin position="661"/>
        <end position="682"/>
    </location>
</feature>
<evidence type="ECO:0000256" key="4">
    <source>
        <dbReference type="ARBA" id="ARBA00022692"/>
    </source>
</evidence>
<dbReference type="Proteomes" id="UP000001593">
    <property type="component" value="Unassembled WGS sequence"/>
</dbReference>
<dbReference type="InterPro" id="IPR003439">
    <property type="entry name" value="ABC_transporter-like_ATP-bd"/>
</dbReference>
<feature type="transmembrane region" description="Helical" evidence="10">
    <location>
        <begin position="795"/>
        <end position="812"/>
    </location>
</feature>
<dbReference type="GO" id="GO:0016887">
    <property type="term" value="F:ATP hydrolysis activity"/>
    <property type="evidence" value="ECO:0007669"/>
    <property type="project" value="InterPro"/>
</dbReference>
<evidence type="ECO:0000256" key="7">
    <source>
        <dbReference type="ARBA" id="ARBA00022840"/>
    </source>
</evidence>
<organism evidence="13 14">
    <name type="scientific">Nematostella vectensis</name>
    <name type="common">Starlet sea anemone</name>
    <dbReference type="NCBI Taxonomy" id="45351"/>
    <lineage>
        <taxon>Eukaryota</taxon>
        <taxon>Metazoa</taxon>
        <taxon>Cnidaria</taxon>
        <taxon>Anthozoa</taxon>
        <taxon>Hexacorallia</taxon>
        <taxon>Actiniaria</taxon>
        <taxon>Edwardsiidae</taxon>
        <taxon>Nematostella</taxon>
    </lineage>
</organism>
<dbReference type="GO" id="GO:0005524">
    <property type="term" value="F:ATP binding"/>
    <property type="evidence" value="ECO:0007669"/>
    <property type="project" value="UniProtKB-KW"/>
</dbReference>
<feature type="domain" description="ABC transporter" evidence="11">
    <location>
        <begin position="377"/>
        <end position="602"/>
    </location>
</feature>
<dbReference type="PhylomeDB" id="A7SD34"/>
<feature type="domain" description="ABC transmembrane type-1" evidence="12">
    <location>
        <begin position="77"/>
        <end position="341"/>
    </location>
</feature>
<evidence type="ECO:0000256" key="1">
    <source>
        <dbReference type="ARBA" id="ARBA00004141"/>
    </source>
</evidence>
<dbReference type="GO" id="GO:0055085">
    <property type="term" value="P:transmembrane transport"/>
    <property type="evidence" value="ECO:0000318"/>
    <property type="project" value="GO_Central"/>
</dbReference>
<feature type="transmembrane region" description="Helical" evidence="10">
    <location>
        <begin position="818"/>
        <end position="837"/>
    </location>
</feature>
<sequence>FRRWLNNLFKLGNKRPLRNEDLFQALQEDESRTLIVRLERLWQEEQRKAKAGGRRPKLFQTLMLFLGMDYVLLGLPLIIEHGINVAQPYFIGRLIGYFVPGATMSKVEAYILGTILVICTFIMAWLRHPILNSLTRHGMHLRVACSSLVYKKILQFPYSSNSNNMTRHILNLATRDVLILEKVTLLLHQFWIAPLVLLATGVLSWFELGLWSLPGIACICFLVILHILTGRLIFLSVRHKEGLHTDRRFGIMSKVMSEMRAIKMNTWEHLYTSLIFDIRSQEVGAIRCSSYIGSLNATFRALCPAITGIAMFVPYVLTGNTLTPGKVFTVIGLFYSIRTSLLVFFPECIEHFKESVAYSKRLQVGISLIDPLQQNQMQPIFLWTSKCLRPPTLCKASTTYVMLSFQGNLFMVTGPSCAGKSSLLMCLLGELPLTSGTVNVQGRVSYAPQKTWIFPGSVRENILFGQQYDESKYKRVIMACALEMDLASFPKRDSTVVGDRCGTLSESRRAKINLARAVYSDADILLLDDPLISLDTNVGQQVFDECICGLLKDRICVLVTQQLQYLKRASCILCLQEGRCIAKGTYSEHEAEILSILPATQDGDHDNVIHPDAINFQQDQSETATCSGHVSAPPAPRDQTSLARVMMVDAVYEVVPSSNLFLLWFVFVILINVLCLQALIMVGEWWLCKWTDRQFAEAYIQSNSNSTPPPTTNNTEITYAWVYGAFVASGVVANSISGVAFYWFLLNVSKNFHDNMLSRVLRAPLYFFDTSLAGQGVERFVNDIKQMENPLVDSLFFFLTLSILTFAILLLNVASMPFLLVGAIPMTVLFGYIRNYYLRISREVKRFEAINRSPVYSHLSTSLTGLITIRAFQAEQAFIRSYHAYTDFHTGAYALNLGIQRWLGIRLDIISALFFALAVFTSLLTVEAGVVGLCLTYAKQLTGMFQWCIRQSAEVENNIKSVKRVMEYSQVEPEPESSEPLELPPTWPKYGILTAERLSYSHHKTLPRVLRNMNFCIKGGEKVGIVGRNGLEKSSLLAALLRLNTPEGIVRIDGLPITDLQLQDLRRRISVIPQDPVLFSGCLRKNVDPFAQFSDDALWNGLEEVHLRETVDKLPDGIETELAEKGSNFSVGQRQLVCLARAILSHNKILVIDEATANVDHSTDSLIKETIRNKFHDCTVLTIAHRLNTVMDSDRVMVLDAGRLVEFDEPYVLLLNSQGFFSQLVEQTGEKTAASLRESARQAYELRH</sequence>
<comment type="similarity">
    <text evidence="2">Belongs to the ABC transporter superfamily. ABCC family. Conjugate transporter (TC 3.A.1.208) subfamily.</text>
</comment>
<dbReference type="InterPro" id="IPR036640">
    <property type="entry name" value="ABC1_TM_sf"/>
</dbReference>
<evidence type="ECO:0000313" key="14">
    <source>
        <dbReference type="Proteomes" id="UP000001593"/>
    </source>
</evidence>
<dbReference type="EMBL" id="DS469627">
    <property type="protein sequence ID" value="EDO38354.1"/>
    <property type="molecule type" value="Genomic_DNA"/>
</dbReference>
<keyword evidence="3" id="KW-0813">Transport</keyword>
<feature type="transmembrane region" description="Helical" evidence="10">
    <location>
        <begin position="720"/>
        <end position="746"/>
    </location>
</feature>
<dbReference type="CDD" id="cd18594">
    <property type="entry name" value="ABC_6TM_CFTR_D1"/>
    <property type="match status" value="1"/>
</dbReference>
<dbReference type="InParanoid" id="A7SD34"/>
<accession>A7SD34</accession>
<keyword evidence="5" id="KW-0677">Repeat</keyword>
<dbReference type="GO" id="GO:0005886">
    <property type="term" value="C:plasma membrane"/>
    <property type="evidence" value="ECO:0000318"/>
    <property type="project" value="GO_Central"/>
</dbReference>
<evidence type="ECO:0000256" key="6">
    <source>
        <dbReference type="ARBA" id="ARBA00022741"/>
    </source>
</evidence>
<feature type="transmembrane region" description="Helical" evidence="10">
    <location>
        <begin position="109"/>
        <end position="126"/>
    </location>
</feature>
<evidence type="ECO:0000256" key="3">
    <source>
        <dbReference type="ARBA" id="ARBA00022448"/>
    </source>
</evidence>
<dbReference type="PANTHER" id="PTHR24223:SF456">
    <property type="entry name" value="MULTIDRUG RESISTANCE-ASSOCIATED PROTEIN LETHAL(2)03659"/>
    <property type="match status" value="1"/>
</dbReference>
<dbReference type="CDD" id="cd03250">
    <property type="entry name" value="ABCC_MRP_domain1"/>
    <property type="match status" value="1"/>
</dbReference>
<dbReference type="FunFam" id="1.20.1560.10:FF:000013">
    <property type="entry name" value="ABC transporter C family member 2"/>
    <property type="match status" value="1"/>
</dbReference>
<dbReference type="AlphaFoldDB" id="A7SD34"/>
<keyword evidence="9 10" id="KW-0472">Membrane</keyword>
<feature type="transmembrane region" description="Helical" evidence="10">
    <location>
        <begin position="212"/>
        <end position="234"/>
    </location>
</feature>
<keyword evidence="6" id="KW-0547">Nucleotide-binding</keyword>
<dbReference type="Pfam" id="PF00005">
    <property type="entry name" value="ABC_tran"/>
    <property type="match status" value="2"/>
</dbReference>
<feature type="domain" description="ABC transmembrane type-1" evidence="12">
    <location>
        <begin position="719"/>
        <end position="957"/>
    </location>
</feature>
<dbReference type="PANTHER" id="PTHR24223">
    <property type="entry name" value="ATP-BINDING CASSETTE SUB-FAMILY C"/>
    <property type="match status" value="1"/>
</dbReference>
<dbReference type="FunFam" id="3.40.50.300:FF:000163">
    <property type="entry name" value="Multidrug resistance-associated protein member 4"/>
    <property type="match status" value="1"/>
</dbReference>
<dbReference type="Gene3D" id="3.40.50.300">
    <property type="entry name" value="P-loop containing nucleotide triphosphate hydrolases"/>
    <property type="match status" value="2"/>
</dbReference>
<dbReference type="HOGENOM" id="CLU_000604_27_1_1"/>
<reference evidence="13 14" key="1">
    <citation type="journal article" date="2007" name="Science">
        <title>Sea anemone genome reveals ancestral eumetazoan gene repertoire and genomic organization.</title>
        <authorList>
            <person name="Putnam N.H."/>
            <person name="Srivastava M."/>
            <person name="Hellsten U."/>
            <person name="Dirks B."/>
            <person name="Chapman J."/>
            <person name="Salamov A."/>
            <person name="Terry A."/>
            <person name="Shapiro H."/>
            <person name="Lindquist E."/>
            <person name="Kapitonov V.V."/>
            <person name="Jurka J."/>
            <person name="Genikhovich G."/>
            <person name="Grigoriev I.V."/>
            <person name="Lucas S.M."/>
            <person name="Steele R.E."/>
            <person name="Finnerty J.R."/>
            <person name="Technau U."/>
            <person name="Martindale M.Q."/>
            <person name="Rokhsar D.S."/>
        </authorList>
    </citation>
    <scope>NUCLEOTIDE SEQUENCE [LARGE SCALE GENOMIC DNA]</scope>
    <source>
        <strain evidence="14">CH2 X CH6</strain>
    </source>
</reference>
<evidence type="ECO:0000259" key="11">
    <source>
        <dbReference type="PROSITE" id="PS50893"/>
    </source>
</evidence>
<feature type="non-terminal residue" evidence="13">
    <location>
        <position position="1"/>
    </location>
</feature>
<keyword evidence="7" id="KW-0067">ATP-binding</keyword>
<evidence type="ECO:0000256" key="5">
    <source>
        <dbReference type="ARBA" id="ARBA00022737"/>
    </source>
</evidence>
<proteinExistence type="inferred from homology"/>
<gene>
    <name evidence="13" type="ORF">NEMVEDRAFT_v1g113931</name>
</gene>
<dbReference type="PROSITE" id="PS00211">
    <property type="entry name" value="ABC_TRANSPORTER_1"/>
    <property type="match status" value="1"/>
</dbReference>
<protein>
    <submittedName>
        <fullName evidence="13">Uncharacterized protein</fullName>
    </submittedName>
</protein>
<evidence type="ECO:0000256" key="10">
    <source>
        <dbReference type="SAM" id="Phobius"/>
    </source>
</evidence>
<evidence type="ECO:0000259" key="12">
    <source>
        <dbReference type="PROSITE" id="PS50929"/>
    </source>
</evidence>
<dbReference type="FunFam" id="3.40.50.300:FF:000973">
    <property type="entry name" value="Multidrug resistance-associated protein 4"/>
    <property type="match status" value="1"/>
</dbReference>
<feature type="transmembrane region" description="Helical" evidence="10">
    <location>
        <begin position="909"/>
        <end position="938"/>
    </location>
</feature>
<feature type="transmembrane region" description="Helical" evidence="10">
    <location>
        <begin position="58"/>
        <end position="79"/>
    </location>
</feature>
<dbReference type="InterPro" id="IPR017871">
    <property type="entry name" value="ABC_transporter-like_CS"/>
</dbReference>
<dbReference type="FunCoup" id="A7SD34">
    <property type="interactions" value="15"/>
</dbReference>
<evidence type="ECO:0000256" key="8">
    <source>
        <dbReference type="ARBA" id="ARBA00022989"/>
    </source>
</evidence>
<feature type="transmembrane region" description="Helical" evidence="10">
    <location>
        <begin position="185"/>
        <end position="206"/>
    </location>
</feature>
<dbReference type="eggNOG" id="KOG0054">
    <property type="taxonomic scope" value="Eukaryota"/>
</dbReference>
<dbReference type="InterPro" id="IPR011527">
    <property type="entry name" value="ABC1_TM_dom"/>
</dbReference>
<dbReference type="STRING" id="45351.A7SD34"/>
<evidence type="ECO:0000313" key="13">
    <source>
        <dbReference type="EMBL" id="EDO38354.1"/>
    </source>
</evidence>
<evidence type="ECO:0000256" key="9">
    <source>
        <dbReference type="ARBA" id="ARBA00023136"/>
    </source>
</evidence>
<dbReference type="CDD" id="cd03244">
    <property type="entry name" value="ABCC_MRP_domain2"/>
    <property type="match status" value="1"/>
</dbReference>
<feature type="transmembrane region" description="Helical" evidence="10">
    <location>
        <begin position="327"/>
        <end position="345"/>
    </location>
</feature>
<dbReference type="Pfam" id="PF00664">
    <property type="entry name" value="ABC_membrane"/>
    <property type="match status" value="2"/>
</dbReference>
<name>A7SD34_NEMVE</name>
<feature type="non-terminal residue" evidence="13">
    <location>
        <position position="1248"/>
    </location>
</feature>
<dbReference type="SMART" id="SM00382">
    <property type="entry name" value="AAA"/>
    <property type="match status" value="2"/>
</dbReference>
<dbReference type="InterPro" id="IPR050173">
    <property type="entry name" value="ABC_transporter_C-like"/>
</dbReference>
<dbReference type="SUPFAM" id="SSF52540">
    <property type="entry name" value="P-loop containing nucleoside triphosphate hydrolases"/>
    <property type="match status" value="2"/>
</dbReference>
<keyword evidence="4 10" id="KW-0812">Transmembrane</keyword>
<dbReference type="Gene3D" id="1.20.1560.10">
    <property type="entry name" value="ABC transporter type 1, transmembrane domain"/>
    <property type="match status" value="2"/>
</dbReference>
<keyword evidence="14" id="KW-1185">Reference proteome</keyword>
<dbReference type="SUPFAM" id="SSF90123">
    <property type="entry name" value="ABC transporter transmembrane region"/>
    <property type="match status" value="2"/>
</dbReference>
<dbReference type="PROSITE" id="PS50929">
    <property type="entry name" value="ABC_TM1F"/>
    <property type="match status" value="2"/>
</dbReference>
<dbReference type="InterPro" id="IPR003593">
    <property type="entry name" value="AAA+_ATPase"/>
</dbReference>
<dbReference type="PROSITE" id="PS50893">
    <property type="entry name" value="ABC_TRANSPORTER_2"/>
    <property type="match status" value="2"/>
</dbReference>
<keyword evidence="8 10" id="KW-1133">Transmembrane helix</keyword>
<comment type="subcellular location">
    <subcellularLocation>
        <location evidence="1">Membrane</location>
        <topology evidence="1">Multi-pass membrane protein</topology>
    </subcellularLocation>
</comment>
<dbReference type="InterPro" id="IPR027417">
    <property type="entry name" value="P-loop_NTPase"/>
</dbReference>
<feature type="domain" description="ABC transporter" evidence="11">
    <location>
        <begin position="993"/>
        <end position="1226"/>
    </location>
</feature>
<dbReference type="GO" id="GO:0140359">
    <property type="term" value="F:ABC-type transporter activity"/>
    <property type="evidence" value="ECO:0000318"/>
    <property type="project" value="GO_Central"/>
</dbReference>
<evidence type="ECO:0000256" key="2">
    <source>
        <dbReference type="ARBA" id="ARBA00009726"/>
    </source>
</evidence>